<feature type="transmembrane region" description="Helical" evidence="7">
    <location>
        <begin position="12"/>
        <end position="33"/>
    </location>
</feature>
<dbReference type="Pfam" id="PF01679">
    <property type="entry name" value="Pmp3"/>
    <property type="match status" value="1"/>
</dbReference>
<keyword evidence="5 7" id="KW-0472">Membrane</keyword>
<accession>A0A0K0D853</accession>
<evidence type="ECO:0000256" key="4">
    <source>
        <dbReference type="ARBA" id="ARBA00022989"/>
    </source>
</evidence>
<organism evidence="8 9">
    <name type="scientific">Angiostrongylus cantonensis</name>
    <name type="common">Rat lungworm</name>
    <dbReference type="NCBI Taxonomy" id="6313"/>
    <lineage>
        <taxon>Eukaryota</taxon>
        <taxon>Metazoa</taxon>
        <taxon>Ecdysozoa</taxon>
        <taxon>Nematoda</taxon>
        <taxon>Chromadorea</taxon>
        <taxon>Rhabditida</taxon>
        <taxon>Rhabditina</taxon>
        <taxon>Rhabditomorpha</taxon>
        <taxon>Strongyloidea</taxon>
        <taxon>Metastrongylidae</taxon>
        <taxon>Angiostrongylus</taxon>
    </lineage>
</organism>
<dbReference type="Proteomes" id="UP000035642">
    <property type="component" value="Unassembled WGS sequence"/>
</dbReference>
<evidence type="ECO:0000256" key="2">
    <source>
        <dbReference type="ARBA" id="ARBA00009530"/>
    </source>
</evidence>
<feature type="compositionally biased region" description="Low complexity" evidence="6">
    <location>
        <begin position="77"/>
        <end position="86"/>
    </location>
</feature>
<evidence type="ECO:0000256" key="6">
    <source>
        <dbReference type="SAM" id="MobiDB-lite"/>
    </source>
</evidence>
<reference evidence="8" key="1">
    <citation type="submission" date="2012-09" db="EMBL/GenBank/DDBJ databases">
        <authorList>
            <person name="Martin A.A."/>
        </authorList>
    </citation>
    <scope>NUCLEOTIDE SEQUENCE</scope>
</reference>
<reference evidence="9" key="2">
    <citation type="submission" date="2017-02" db="UniProtKB">
        <authorList>
            <consortium name="WormBaseParasite"/>
        </authorList>
    </citation>
    <scope>IDENTIFICATION</scope>
</reference>
<name>A0A0K0D853_ANGCA</name>
<evidence type="ECO:0000256" key="5">
    <source>
        <dbReference type="ARBA" id="ARBA00023136"/>
    </source>
</evidence>
<sequence>MIDRGCGNECSTILLLSMFLYVPGIIYAFTVILQEKPPIVMPSNSVLVNTYVNSSTSPTKTTRAFESAPHPAPLPPSSSAGDAAPAYELVDVTEKA</sequence>
<protein>
    <submittedName>
        <fullName evidence="9">G_PROTEIN_RECEP_F3_4 domain-containing protein</fullName>
    </submittedName>
</protein>
<keyword evidence="3 7" id="KW-0812">Transmembrane</keyword>
<dbReference type="GO" id="GO:0016020">
    <property type="term" value="C:membrane"/>
    <property type="evidence" value="ECO:0007669"/>
    <property type="project" value="UniProtKB-SubCell"/>
</dbReference>
<keyword evidence="8" id="KW-1185">Reference proteome</keyword>
<feature type="region of interest" description="Disordered" evidence="6">
    <location>
        <begin position="54"/>
        <end position="96"/>
    </location>
</feature>
<evidence type="ECO:0000313" key="9">
    <source>
        <dbReference type="WBParaSite" id="ACAC_0000624801-mRNA-1"/>
    </source>
</evidence>
<comment type="similarity">
    <text evidence="2">Belongs to the UPF0057 (PMP3) family.</text>
</comment>
<dbReference type="WBParaSite" id="ACAC_0000624801-mRNA-1">
    <property type="protein sequence ID" value="ACAC_0000624801-mRNA-1"/>
    <property type="gene ID" value="ACAC_0000624801"/>
</dbReference>
<feature type="compositionally biased region" description="Polar residues" evidence="6">
    <location>
        <begin position="54"/>
        <end position="64"/>
    </location>
</feature>
<keyword evidence="4 7" id="KW-1133">Transmembrane helix</keyword>
<proteinExistence type="inferred from homology"/>
<dbReference type="AlphaFoldDB" id="A0A0K0D853"/>
<evidence type="ECO:0000256" key="7">
    <source>
        <dbReference type="SAM" id="Phobius"/>
    </source>
</evidence>
<evidence type="ECO:0000313" key="8">
    <source>
        <dbReference type="Proteomes" id="UP000035642"/>
    </source>
</evidence>
<dbReference type="InterPro" id="IPR000612">
    <property type="entry name" value="PMP3"/>
</dbReference>
<comment type="subcellular location">
    <subcellularLocation>
        <location evidence="1">Membrane</location>
    </subcellularLocation>
</comment>
<evidence type="ECO:0000256" key="3">
    <source>
        <dbReference type="ARBA" id="ARBA00022692"/>
    </source>
</evidence>
<evidence type="ECO:0000256" key="1">
    <source>
        <dbReference type="ARBA" id="ARBA00004370"/>
    </source>
</evidence>